<keyword evidence="3" id="KW-1185">Reference proteome</keyword>
<evidence type="ECO:0000313" key="2">
    <source>
        <dbReference type="EnsemblPlants" id="ORUFI01G16550.1"/>
    </source>
</evidence>
<proteinExistence type="predicted"/>
<reference evidence="3" key="1">
    <citation type="submission" date="2013-06" db="EMBL/GenBank/DDBJ databases">
        <authorList>
            <person name="Zhao Q."/>
        </authorList>
    </citation>
    <scope>NUCLEOTIDE SEQUENCE</scope>
    <source>
        <strain evidence="3">cv. W1943</strain>
    </source>
</reference>
<feature type="compositionally biased region" description="Pro residues" evidence="1">
    <location>
        <begin position="62"/>
        <end position="71"/>
    </location>
</feature>
<evidence type="ECO:0000256" key="1">
    <source>
        <dbReference type="SAM" id="MobiDB-lite"/>
    </source>
</evidence>
<name>A0A0E0MW24_ORYRU</name>
<protein>
    <submittedName>
        <fullName evidence="2">Uncharacterized protein</fullName>
    </submittedName>
</protein>
<dbReference type="AlphaFoldDB" id="A0A0E0MW24"/>
<sequence>MEKPKERLAAWISSRGRGFAAATSAAPHLATPPPLSAVKLSSAPNHLPPMKVSVPSAKLSSPRPPPLVQVPPPQFENVLWIHCRRRRDEQLVYSHSRALNDMRSHRFLGKQSAGTLGCCGHAPPRIPVPPPHPHCQRRERRLGDDNTIPIAIATPSPMPHWETA</sequence>
<accession>A0A0E0MW24</accession>
<feature type="region of interest" description="Disordered" evidence="1">
    <location>
        <begin position="125"/>
        <end position="164"/>
    </location>
</feature>
<evidence type="ECO:0000313" key="3">
    <source>
        <dbReference type="Proteomes" id="UP000008022"/>
    </source>
</evidence>
<dbReference type="EnsemblPlants" id="ORUFI01G16550.1">
    <property type="protein sequence ID" value="ORUFI01G16550.1"/>
    <property type="gene ID" value="ORUFI01G16550"/>
</dbReference>
<dbReference type="Gramene" id="ORUFI01G16550.1">
    <property type="protein sequence ID" value="ORUFI01G16550.1"/>
    <property type="gene ID" value="ORUFI01G16550"/>
</dbReference>
<organism evidence="2 3">
    <name type="scientific">Oryza rufipogon</name>
    <name type="common">Brownbeard rice</name>
    <name type="synonym">Asian wild rice</name>
    <dbReference type="NCBI Taxonomy" id="4529"/>
    <lineage>
        <taxon>Eukaryota</taxon>
        <taxon>Viridiplantae</taxon>
        <taxon>Streptophyta</taxon>
        <taxon>Embryophyta</taxon>
        <taxon>Tracheophyta</taxon>
        <taxon>Spermatophyta</taxon>
        <taxon>Magnoliopsida</taxon>
        <taxon>Liliopsida</taxon>
        <taxon>Poales</taxon>
        <taxon>Poaceae</taxon>
        <taxon>BOP clade</taxon>
        <taxon>Oryzoideae</taxon>
        <taxon>Oryzeae</taxon>
        <taxon>Oryzinae</taxon>
        <taxon>Oryza</taxon>
    </lineage>
</organism>
<feature type="region of interest" description="Disordered" evidence="1">
    <location>
        <begin position="52"/>
        <end position="71"/>
    </location>
</feature>
<dbReference type="HOGENOM" id="CLU_1621679_0_0_1"/>
<dbReference type="Proteomes" id="UP000008022">
    <property type="component" value="Unassembled WGS sequence"/>
</dbReference>
<reference evidence="2" key="2">
    <citation type="submission" date="2015-06" db="UniProtKB">
        <authorList>
            <consortium name="EnsemblPlants"/>
        </authorList>
    </citation>
    <scope>IDENTIFICATION</scope>
</reference>